<dbReference type="EMBL" id="CP102734">
    <property type="protein sequence ID" value="UVD81842.1"/>
    <property type="molecule type" value="Genomic_DNA"/>
</dbReference>
<keyword evidence="4 6" id="KW-0704">Schiff base</keyword>
<evidence type="ECO:0000256" key="3">
    <source>
        <dbReference type="ARBA" id="ARBA00023239"/>
    </source>
</evidence>
<keyword evidence="3 6" id="KW-0456">Lyase</keyword>
<accession>A0ABY5R9J4</accession>
<dbReference type="HAMAP" id="MF_00114">
    <property type="entry name" value="DeoC_type1"/>
    <property type="match status" value="1"/>
</dbReference>
<dbReference type="Proteomes" id="UP001059252">
    <property type="component" value="Chromosome"/>
</dbReference>
<dbReference type="Gene3D" id="3.20.20.70">
    <property type="entry name" value="Aldolase class I"/>
    <property type="match status" value="1"/>
</dbReference>
<evidence type="ECO:0000256" key="2">
    <source>
        <dbReference type="ARBA" id="ARBA00022490"/>
    </source>
</evidence>
<gene>
    <name evidence="6 7" type="primary">deoC</name>
    <name evidence="7" type="ORF">NV226_00850</name>
</gene>
<evidence type="ECO:0000313" key="7">
    <source>
        <dbReference type="EMBL" id="UVD81842.1"/>
    </source>
</evidence>
<dbReference type="SMART" id="SM01133">
    <property type="entry name" value="DeoC"/>
    <property type="match status" value="1"/>
</dbReference>
<feature type="active site" description="Schiff-base intermediate with acetaldehyde" evidence="6">
    <location>
        <position position="151"/>
    </location>
</feature>
<comment type="similarity">
    <text evidence="1 6">Belongs to the DeoC/FbaB aldolase family. DeoC type 1 subfamily.</text>
</comment>
<comment type="function">
    <text evidence="6">Catalyzes a reversible aldol reaction between acetaldehyde and D-glyceraldehyde 3-phosphate to generate 2-deoxy-D-ribose 5-phosphate.</text>
</comment>
<dbReference type="GO" id="GO:0004139">
    <property type="term" value="F:deoxyribose-phosphate aldolase activity"/>
    <property type="evidence" value="ECO:0007669"/>
    <property type="project" value="UniProtKB-EC"/>
</dbReference>
<comment type="catalytic activity">
    <reaction evidence="5 6">
        <text>2-deoxy-D-ribose 5-phosphate = D-glyceraldehyde 3-phosphate + acetaldehyde</text>
        <dbReference type="Rhea" id="RHEA:12821"/>
        <dbReference type="ChEBI" id="CHEBI:15343"/>
        <dbReference type="ChEBI" id="CHEBI:59776"/>
        <dbReference type="ChEBI" id="CHEBI:62877"/>
        <dbReference type="EC" id="4.1.2.4"/>
    </reaction>
</comment>
<dbReference type="InterPro" id="IPR028581">
    <property type="entry name" value="DeoC_typeI"/>
</dbReference>
<evidence type="ECO:0000313" key="8">
    <source>
        <dbReference type="Proteomes" id="UP001059252"/>
    </source>
</evidence>
<evidence type="ECO:0000256" key="4">
    <source>
        <dbReference type="ARBA" id="ARBA00023270"/>
    </source>
</evidence>
<dbReference type="SUPFAM" id="SSF51569">
    <property type="entry name" value="Aldolase"/>
    <property type="match status" value="1"/>
</dbReference>
<dbReference type="InterPro" id="IPR013785">
    <property type="entry name" value="Aldolase_TIM"/>
</dbReference>
<evidence type="ECO:0000256" key="1">
    <source>
        <dbReference type="ARBA" id="ARBA00010936"/>
    </source>
</evidence>
<dbReference type="PANTHER" id="PTHR10889:SF1">
    <property type="entry name" value="DEOXYRIBOSE-PHOSPHATE ALDOLASE"/>
    <property type="match status" value="1"/>
</dbReference>
<dbReference type="PIRSF" id="PIRSF001357">
    <property type="entry name" value="DeoC"/>
    <property type="match status" value="1"/>
</dbReference>
<comment type="pathway">
    <text evidence="6">Carbohydrate degradation; 2-deoxy-D-ribose 1-phosphate degradation; D-glyceraldehyde 3-phosphate and acetaldehyde from 2-deoxy-alpha-D-ribose 1-phosphate: step 2/2.</text>
</comment>
<dbReference type="PANTHER" id="PTHR10889">
    <property type="entry name" value="DEOXYRIBOSE-PHOSPHATE ALDOLASE"/>
    <property type="match status" value="1"/>
</dbReference>
<feature type="active site" description="Proton donor/acceptor" evidence="6">
    <location>
        <position position="180"/>
    </location>
</feature>
<dbReference type="CDD" id="cd00959">
    <property type="entry name" value="DeoC"/>
    <property type="match status" value="1"/>
</dbReference>
<dbReference type="InterPro" id="IPR002915">
    <property type="entry name" value="DeoC/FbaB/LacD_aldolase"/>
</dbReference>
<keyword evidence="8" id="KW-1185">Reference proteome</keyword>
<dbReference type="InterPro" id="IPR011343">
    <property type="entry name" value="DeoC"/>
</dbReference>
<sequence length="221" mass="24328">MNFNKMIDHTLLKPEAKTTDIDKLIQEAIEYQFATVCVNSSWVSYVYSKLKNTNVGITSVIGFPLGAMDTNSKVFEAKSAIEAGANEIDMVINIGRFKDHDYDYVLKEIQAIKKAIGTHILKVIIETALLSKEEILKISEIVVNSGADFIKTSTGFSTRGATIEDIILMKSVVGDTIEIKAAGGIRKIEDLESMHKEGATRFGTSSAVQILSNEKISKNNY</sequence>
<organism evidence="7 8">
    <name type="scientific">Mycoplasma iguanae</name>
    <dbReference type="NCBI Taxonomy" id="292461"/>
    <lineage>
        <taxon>Bacteria</taxon>
        <taxon>Bacillati</taxon>
        <taxon>Mycoplasmatota</taxon>
        <taxon>Mollicutes</taxon>
        <taxon>Mycoplasmataceae</taxon>
        <taxon>Mycoplasma</taxon>
    </lineage>
</organism>
<reference evidence="7" key="1">
    <citation type="submission" date="2022-08" db="EMBL/GenBank/DDBJ databases">
        <title>Complete genome of Mycoplasma iguanae type strain 2327.</title>
        <authorList>
            <person name="Spergser J."/>
        </authorList>
    </citation>
    <scope>NUCLEOTIDE SEQUENCE</scope>
    <source>
        <strain evidence="7">2327</strain>
    </source>
</reference>
<feature type="active site" description="Proton donor/acceptor" evidence="6">
    <location>
        <position position="89"/>
    </location>
</feature>
<name>A0ABY5R9J4_9MOLU</name>
<dbReference type="NCBIfam" id="TIGR00126">
    <property type="entry name" value="deoC"/>
    <property type="match status" value="1"/>
</dbReference>
<evidence type="ECO:0000256" key="6">
    <source>
        <dbReference type="HAMAP-Rule" id="MF_00114"/>
    </source>
</evidence>
<dbReference type="EC" id="4.1.2.4" evidence="6"/>
<comment type="subcellular location">
    <subcellularLocation>
        <location evidence="6">Cytoplasm</location>
    </subcellularLocation>
</comment>
<evidence type="ECO:0000256" key="5">
    <source>
        <dbReference type="ARBA" id="ARBA00048791"/>
    </source>
</evidence>
<keyword evidence="2 6" id="KW-0963">Cytoplasm</keyword>
<protein>
    <recommendedName>
        <fullName evidence="6">Deoxyribose-phosphate aldolase</fullName>
        <shortName evidence="6">DERA</shortName>
        <ecNumber evidence="6">4.1.2.4</ecNumber>
    </recommendedName>
    <alternativeName>
        <fullName evidence="6">2-deoxy-D-ribose 5-phosphate aldolase</fullName>
    </alternativeName>
    <alternativeName>
        <fullName evidence="6">Phosphodeoxyriboaldolase</fullName>
        <shortName evidence="6">Deoxyriboaldolase</shortName>
    </alternativeName>
</protein>
<dbReference type="Pfam" id="PF01791">
    <property type="entry name" value="DeoC"/>
    <property type="match status" value="1"/>
</dbReference>
<proteinExistence type="inferred from homology"/>